<dbReference type="RefSeq" id="WP_103975192.1">
    <property type="nucleotide sequence ID" value="NZ_PGFZ01000009.1"/>
</dbReference>
<keyword evidence="3" id="KW-0812">Transmembrane</keyword>
<dbReference type="CDD" id="cd16430">
    <property type="entry name" value="TraB"/>
    <property type="match status" value="1"/>
</dbReference>
<organism evidence="4 5">
    <name type="scientific">Methylovulum psychrotolerans</name>
    <dbReference type="NCBI Taxonomy" id="1704499"/>
    <lineage>
        <taxon>Bacteria</taxon>
        <taxon>Pseudomonadati</taxon>
        <taxon>Pseudomonadota</taxon>
        <taxon>Gammaproteobacteria</taxon>
        <taxon>Methylococcales</taxon>
        <taxon>Methylococcaceae</taxon>
        <taxon>Methylovulum</taxon>
    </lineage>
</organism>
<accession>A0A2S5CIR7</accession>
<proteinExistence type="predicted"/>
<feature type="region of interest" description="Disordered" evidence="2">
    <location>
        <begin position="143"/>
        <end position="221"/>
    </location>
</feature>
<sequence length="507" mass="54729">MNDLMKRLAEFYGNLDPKKKQQIMLLGGGGIIFLLSAIIIVATSENGDITPTKKPRKIEYNLFNGKDPREVSLDALAAKVKGVTQDLTEIRLSYQQQDKKTKEIESLLIENNRLINEQNTQIKQRYDELEKRVANTQEVLQNQVPLPPIPGDHKSTGPNARPEQNGFEPASKQPPNMNDPDTGVDTGLKIRVISGFGEEGKKTKNGGSAPAQTSTMANSTELAAKRQQRNRIMETVNIKRPDTVTGLPDVYLPSGTMLSGVLMTGLDAPTSNQSRMDPFPTLLRVKHEALLPNKYRMDIAECFVIASGYGDLSSERAYMRAERLSCVKKDGTVIETPMDAYSVGEDGKAGVRGRLVSKNGQVIGNALLAGFVSGLGKAFTPQRVQPLALNPSGTSQFQYPSPEAVGGQAIGGGVHSAADQLAAYYLEMAKNIFPVIEVDAGRSIDLILVRGMSLTGKSRSTAVLPDRVTNTTYGPVTKHHGTYGAISGSSSGLMGTISGFSGTGNYR</sequence>
<dbReference type="EMBL" id="PGFZ01000009">
    <property type="protein sequence ID" value="POZ50647.1"/>
    <property type="molecule type" value="Genomic_DNA"/>
</dbReference>
<dbReference type="InterPro" id="IPR005498">
    <property type="entry name" value="T4SS_VirB10/TraB/TrbI"/>
</dbReference>
<evidence type="ECO:0000256" key="3">
    <source>
        <dbReference type="SAM" id="Phobius"/>
    </source>
</evidence>
<dbReference type="Pfam" id="PF03743">
    <property type="entry name" value="TrbI"/>
    <property type="match status" value="1"/>
</dbReference>
<reference evidence="4 5" key="1">
    <citation type="submission" date="2017-11" db="EMBL/GenBank/DDBJ databases">
        <title>Draft Genome Sequence of Methylobacter psychrotolerans Sph1T, an Obligate Methanotroph from Low-Temperature Environments.</title>
        <authorList>
            <person name="Oshkin I.Y."/>
            <person name="Miroshnikov K."/>
            <person name="Belova S.E."/>
            <person name="Korzhenkov A."/>
            <person name="Toshchakov S.V."/>
            <person name="Dedysh S.N."/>
        </authorList>
    </citation>
    <scope>NUCLEOTIDE SEQUENCE [LARGE SCALE GENOMIC DNA]</scope>
    <source>
        <strain evidence="4 5">Sph1</strain>
    </source>
</reference>
<keyword evidence="3" id="KW-1133">Transmembrane helix</keyword>
<feature type="transmembrane region" description="Helical" evidence="3">
    <location>
        <begin position="23"/>
        <end position="42"/>
    </location>
</feature>
<evidence type="ECO:0000256" key="1">
    <source>
        <dbReference type="SAM" id="Coils"/>
    </source>
</evidence>
<feature type="coiled-coil region" evidence="1">
    <location>
        <begin position="97"/>
        <end position="139"/>
    </location>
</feature>
<evidence type="ECO:0000313" key="4">
    <source>
        <dbReference type="EMBL" id="POZ50647.1"/>
    </source>
</evidence>
<comment type="caution">
    <text evidence="4">The sequence shown here is derived from an EMBL/GenBank/DDBJ whole genome shotgun (WGS) entry which is preliminary data.</text>
</comment>
<protein>
    <recommendedName>
        <fullName evidence="6">Conjugal transfer protein TraB</fullName>
    </recommendedName>
</protein>
<keyword evidence="1" id="KW-0175">Coiled coil</keyword>
<name>A0A2S5CIR7_9GAMM</name>
<evidence type="ECO:0008006" key="6">
    <source>
        <dbReference type="Google" id="ProtNLM"/>
    </source>
</evidence>
<feature type="compositionally biased region" description="Polar residues" evidence="2">
    <location>
        <begin position="210"/>
        <end position="221"/>
    </location>
</feature>
<keyword evidence="3" id="KW-0472">Membrane</keyword>
<gene>
    <name evidence="4" type="ORF">AADEFJLK_03542</name>
</gene>
<evidence type="ECO:0000313" key="5">
    <source>
        <dbReference type="Proteomes" id="UP000237423"/>
    </source>
</evidence>
<dbReference type="AlphaFoldDB" id="A0A2S5CIR7"/>
<evidence type="ECO:0000256" key="2">
    <source>
        <dbReference type="SAM" id="MobiDB-lite"/>
    </source>
</evidence>
<dbReference type="Proteomes" id="UP000237423">
    <property type="component" value="Unassembled WGS sequence"/>
</dbReference>